<sequence>MTLELQPTYVYPDEYGTMRDSGFVVPYPHLMIARMVEERSIAYGRGDWSPMFQRHAKAMRNNKPIPYGLDGFITGDIKVAYGADRVHLKNQDLSTLDAWTQGIKEGTKIKDLKELAVENEFSGNVFTPFAALAHWLVGDGKPTSVKIENTGIRPTPDKIPDLKAIIDTAGIGETSVNLKVPYSTGQDSQIARVYLGNITISVEGTVVHTTSGKVTFNGTVKAFSDRYDANASSHRAQFDEGATSALREIGRVANAKDYEIKITGALPINFSR</sequence>
<keyword evidence="3" id="KW-1185">Reference proteome</keyword>
<dbReference type="AlphaFoldDB" id="A0A5B2UVN0"/>
<dbReference type="Gene3D" id="3.30.450.400">
    <property type="entry name" value="Colicin M, catalytic domain"/>
    <property type="match status" value="1"/>
</dbReference>
<dbReference type="Pfam" id="PF14859">
    <property type="entry name" value="Colicin_M"/>
    <property type="match status" value="1"/>
</dbReference>
<dbReference type="RefSeq" id="WP_090291372.1">
    <property type="nucleotide sequence ID" value="NZ_BMNU01000007.1"/>
</dbReference>
<dbReference type="OrthoDB" id="6778556at2"/>
<evidence type="ECO:0000313" key="1">
    <source>
        <dbReference type="EMBL" id="KAA2230528.1"/>
    </source>
</evidence>
<reference evidence="1 4" key="2">
    <citation type="submission" date="2019-09" db="EMBL/GenBank/DDBJ databases">
        <title>Draft genome sequence of Pseudomonas brenneri CCUG 51514(T).</title>
        <authorList>
            <person name="Tunovic T."/>
            <person name="Pineiro-Iglesias B."/>
            <person name="Unosson C."/>
            <person name="Inganas E."/>
            <person name="Ohlen M."/>
            <person name="Cardew S."/>
            <person name="Jensie-Markopoulos S."/>
            <person name="Salva-Serra F."/>
            <person name="Jaen-Luchoro D."/>
            <person name="Svensson-Stadler L."/>
            <person name="Chun J."/>
            <person name="Moore E."/>
        </authorList>
    </citation>
    <scope>NUCLEOTIDE SEQUENCE [LARGE SCALE GENOMIC DNA]</scope>
    <source>
        <strain evidence="1 4">CCUG 51514</strain>
    </source>
</reference>
<protein>
    <submittedName>
        <fullName evidence="2">Colicin M</fullName>
    </submittedName>
    <submittedName>
        <fullName evidence="1">Lipid II-degrading bacteriocin</fullName>
    </submittedName>
</protein>
<gene>
    <name evidence="1" type="ORF">F1720_11095</name>
    <name evidence="2" type="ORF">SAMN04490181_2270</name>
</gene>
<evidence type="ECO:0000313" key="3">
    <source>
        <dbReference type="Proteomes" id="UP000199620"/>
    </source>
</evidence>
<organism evidence="1 4">
    <name type="scientific">Pseudomonas brenneri</name>
    <dbReference type="NCBI Taxonomy" id="129817"/>
    <lineage>
        <taxon>Bacteria</taxon>
        <taxon>Pseudomonadati</taxon>
        <taxon>Pseudomonadota</taxon>
        <taxon>Gammaproteobacteria</taxon>
        <taxon>Pseudomonadales</taxon>
        <taxon>Pseudomonadaceae</taxon>
        <taxon>Pseudomonas</taxon>
    </lineage>
</organism>
<dbReference type="GO" id="GO:0042742">
    <property type="term" value="P:defense response to bacterium"/>
    <property type="evidence" value="ECO:0007669"/>
    <property type="project" value="InterPro"/>
</dbReference>
<dbReference type="EMBL" id="LT629800">
    <property type="protein sequence ID" value="SDU96530.1"/>
    <property type="molecule type" value="Genomic_DNA"/>
</dbReference>
<evidence type="ECO:0000313" key="4">
    <source>
        <dbReference type="Proteomes" id="UP000325296"/>
    </source>
</evidence>
<dbReference type="Proteomes" id="UP000325296">
    <property type="component" value="Unassembled WGS sequence"/>
</dbReference>
<dbReference type="InterPro" id="IPR028056">
    <property type="entry name" value="Colicin_M"/>
</dbReference>
<accession>A0A5B2UVN0</accession>
<reference evidence="2 3" key="1">
    <citation type="submission" date="2016-10" db="EMBL/GenBank/DDBJ databases">
        <authorList>
            <person name="Varghese N."/>
            <person name="Submissions S."/>
        </authorList>
    </citation>
    <scope>NUCLEOTIDE SEQUENCE [LARGE SCALE GENOMIC DNA]</scope>
    <source>
        <strain evidence="2 3">BS2771</strain>
    </source>
</reference>
<dbReference type="EMBL" id="VUOL01000005">
    <property type="protein sequence ID" value="KAA2230528.1"/>
    <property type="molecule type" value="Genomic_DNA"/>
</dbReference>
<evidence type="ECO:0000313" key="2">
    <source>
        <dbReference type="EMBL" id="SDU96530.1"/>
    </source>
</evidence>
<name>A0A5B2UVN0_9PSED</name>
<dbReference type="Proteomes" id="UP000199620">
    <property type="component" value="Chromosome I"/>
</dbReference>
<proteinExistence type="predicted"/>